<reference evidence="1 2" key="1">
    <citation type="submission" date="2017-10" db="EMBL/GenBank/DDBJ databases">
        <title>Novel microbial diversity and functional potential in the marine mammal oral microbiome.</title>
        <authorList>
            <person name="Dudek N.K."/>
            <person name="Sun C.L."/>
            <person name="Burstein D."/>
            <person name="Kantor R.S."/>
            <person name="Aliaga Goltsman D.S."/>
            <person name="Bik E.M."/>
            <person name="Thomas B.C."/>
            <person name="Banfield J.F."/>
            <person name="Relman D.A."/>
        </authorList>
    </citation>
    <scope>NUCLEOTIDE SEQUENCE [LARGE SCALE GENOMIC DNA]</scope>
    <source>
        <strain evidence="1">DOLJORAL78_47_202</strain>
    </source>
</reference>
<evidence type="ECO:0000313" key="2">
    <source>
        <dbReference type="Proteomes" id="UP000231203"/>
    </source>
</evidence>
<sequence>MIIKNFYLRPMIKIKSSIYLSFKPSSALRQQTHINNMRLLACLDGDLKSGVSVADLILIMGLSSHSLMPTRREIVNREHLA</sequence>
<organism evidence="1 2">
    <name type="scientific">Desulfobacter postgatei</name>
    <dbReference type="NCBI Taxonomy" id="2293"/>
    <lineage>
        <taxon>Bacteria</taxon>
        <taxon>Pseudomonadati</taxon>
        <taxon>Thermodesulfobacteriota</taxon>
        <taxon>Desulfobacteria</taxon>
        <taxon>Desulfobacterales</taxon>
        <taxon>Desulfobacteraceae</taxon>
        <taxon>Desulfobacter</taxon>
    </lineage>
</organism>
<dbReference type="Proteomes" id="UP000231203">
    <property type="component" value="Unassembled WGS sequence"/>
</dbReference>
<comment type="caution">
    <text evidence="1">The sequence shown here is derived from an EMBL/GenBank/DDBJ whole genome shotgun (WGS) entry which is preliminary data.</text>
</comment>
<proteinExistence type="predicted"/>
<name>A0A2G6MPY2_9BACT</name>
<protein>
    <submittedName>
        <fullName evidence="1">Uncharacterized protein</fullName>
    </submittedName>
</protein>
<dbReference type="AlphaFoldDB" id="A0A2G6MPY2"/>
<evidence type="ECO:0000313" key="1">
    <source>
        <dbReference type="EMBL" id="PIE62157.1"/>
    </source>
</evidence>
<gene>
    <name evidence="1" type="ORF">CSA25_06535</name>
</gene>
<dbReference type="EMBL" id="PDTI01000061">
    <property type="protein sequence ID" value="PIE62157.1"/>
    <property type="molecule type" value="Genomic_DNA"/>
</dbReference>
<accession>A0A2G6MPY2</accession>